<keyword evidence="22" id="KW-1185">Reference proteome</keyword>
<evidence type="ECO:0000256" key="2">
    <source>
        <dbReference type="ARBA" id="ARBA00000971"/>
    </source>
</evidence>
<evidence type="ECO:0000313" key="22">
    <source>
        <dbReference type="Proteomes" id="UP001214415"/>
    </source>
</evidence>
<evidence type="ECO:0000256" key="18">
    <source>
        <dbReference type="SAM" id="MobiDB-lite"/>
    </source>
</evidence>
<dbReference type="SUPFAM" id="SSF57850">
    <property type="entry name" value="RING/U-box"/>
    <property type="match status" value="1"/>
</dbReference>
<evidence type="ECO:0000256" key="16">
    <source>
        <dbReference type="ARBA" id="ARBA00023242"/>
    </source>
</evidence>
<dbReference type="GO" id="GO:0016560">
    <property type="term" value="P:protein import into peroxisome matrix, docking"/>
    <property type="evidence" value="ECO:0007669"/>
    <property type="project" value="TreeGrafter"/>
</dbReference>
<keyword evidence="15" id="KW-0413">Isomerase</keyword>
<dbReference type="InterPro" id="IPR024111">
    <property type="entry name" value="PEX5/PEX5L"/>
</dbReference>
<dbReference type="InterPro" id="IPR003613">
    <property type="entry name" value="Ubox_domain"/>
</dbReference>
<comment type="similarity">
    <text evidence="7">Belongs to the peroxisomal targeting signal receptor family.</text>
</comment>
<dbReference type="InterPro" id="IPR020892">
    <property type="entry name" value="Cyclophilin-type_PPIase_CS"/>
</dbReference>
<dbReference type="InterPro" id="IPR002130">
    <property type="entry name" value="Cyclophilin-type_PPIase_dom"/>
</dbReference>
<dbReference type="GO" id="GO:0005778">
    <property type="term" value="C:peroxisomal membrane"/>
    <property type="evidence" value="ECO:0007669"/>
    <property type="project" value="TreeGrafter"/>
</dbReference>
<evidence type="ECO:0000256" key="1">
    <source>
        <dbReference type="ARBA" id="ARBA00000900"/>
    </source>
</evidence>
<comment type="pathway">
    <text evidence="6">Protein modification; protein ubiquitination.</text>
</comment>
<accession>A0AAF0EH82</accession>
<dbReference type="PROSITE" id="PS51698">
    <property type="entry name" value="U_BOX"/>
    <property type="match status" value="1"/>
</dbReference>
<evidence type="ECO:0000256" key="4">
    <source>
        <dbReference type="ARBA" id="ARBA00004123"/>
    </source>
</evidence>
<dbReference type="Pfam" id="PF13432">
    <property type="entry name" value="TPR_16"/>
    <property type="match status" value="2"/>
</dbReference>
<keyword evidence="10" id="KW-0808">Transferase</keyword>
<dbReference type="Gene3D" id="1.25.40.10">
    <property type="entry name" value="Tetratricopeptide repeat domain"/>
    <property type="match status" value="1"/>
</dbReference>
<feature type="repeat" description="TPR" evidence="17">
    <location>
        <begin position="885"/>
        <end position="918"/>
    </location>
</feature>
<sequence>MGHGTNDKLFITPSEYSGVYGQHGATTGMRTEKSVIVPFHMCAITHQPWTEPACLAQDGLVCERATLAAFVQQYHVSPATGEPASGSDIVALHIAKKDDGTFQDPVSLRELTDHSHLVAIRTTGYVYLYDTVQQLNLKTKSLRDLVTDEPFVKADILTLQDPHDPTKRRMQDMHHVKHQLTLKSEATGDEVNAAATGSTKSLIEQLRRKKEMKAQAAAQTVEVLPTAADAPRTRMTNRSTGMTAASFTSSGLTPRTKTEREVVNEEEVMFESIGRMRAKGLVRLQTNFGALNIELHCDKAPRTCYNFLALCRQGTYNNTIFHRNIPGFMIQGGDPTGTGRGGQSIWGKPFADELCLPGALRHTDRGVLSMANKGYNTNGSQFFVTYRPTPHLDAKHTVFGHLVSDASATNKYSVLDALERVPNEPGTERPIRPIELVEAVVFEDPFDEYQKKLHARQSRDNDEEKVRRDAKRRKREQDNTTCTEKTPDMAFQSMLSGAECSTSNNQLSQFLKHAQTDRSLQQDTMQGPGGIASRPAFRTHPTGAMGGASDMEAFLRPRDAAPGPFDTQSMRAEMEAVRAAPRPPSAAAGGAGPAWAQELHRPAPSAGGAWSEQFQSGPANAVSTPVPTVHTQPSGTYVRPPGPYMPGGLRMGMRPPLLAGRAREQAPAPNRFVELDDAQWQAQFDRLEADMKGKGKTTDRAADAEAQTPLQAEADTRSSEEAQLKELREMEARLHDEVQDDNPRFEELWNALKDQSVLENKDSLAEWERQLMEAVAEEDPVNSTHPGGGLGFGEFGLHELDGLGEDEAALRRHLNEVDERGFPMLGRYEYEAHNQYASHAAPYAEGMRLIEHNGSLTDAALLFEAATQRHPEVDAEIELSHEERSRAWQKLGECNAMNEHETKAIQALEEAVRLDPGNLGALMSLAVSYINEGYDQAANETLLRYLARSHPHMAPSGEFPTLKDEQTNPWARLDYVRGLYLKAVREDAAEQRMDPDLQIGLGLLFYSSSSYEQARDCFRAALTVRPDDWQLWNRLGATLANGGNPELATEAYHKALELRPTFTRAIYNLSVSCLNLGAHHEAAEHLLSALALQRTQTLPDTPDGVPTPMLAHVQESQSLWNTLRSIMVVLGQYDLANQCQVGTDLEVFRRAGFDF</sequence>
<gene>
    <name evidence="21" type="primary">PEX5</name>
    <name evidence="21" type="ORF">MEQU1_003278</name>
</gene>
<dbReference type="PROSITE" id="PS50005">
    <property type="entry name" value="TPR"/>
    <property type="match status" value="3"/>
</dbReference>
<dbReference type="Gene3D" id="2.40.100.10">
    <property type="entry name" value="Cyclophilin-like"/>
    <property type="match status" value="1"/>
</dbReference>
<feature type="region of interest" description="Disordered" evidence="18">
    <location>
        <begin position="692"/>
        <end position="722"/>
    </location>
</feature>
<evidence type="ECO:0000256" key="9">
    <source>
        <dbReference type="ARBA" id="ARBA00022490"/>
    </source>
</evidence>
<evidence type="ECO:0000256" key="13">
    <source>
        <dbReference type="ARBA" id="ARBA00022803"/>
    </source>
</evidence>
<dbReference type="PANTHER" id="PTHR10130:SF9">
    <property type="entry name" value="PEROXISOMAL TARGETING SIGNAL RECEPTOR"/>
    <property type="match status" value="1"/>
</dbReference>
<dbReference type="PANTHER" id="PTHR10130">
    <property type="entry name" value="PEROXISOMAL TARGETING SIGNAL 1 RECEPTOR PEX5"/>
    <property type="match status" value="1"/>
</dbReference>
<evidence type="ECO:0000256" key="6">
    <source>
        <dbReference type="ARBA" id="ARBA00004906"/>
    </source>
</evidence>
<dbReference type="SMART" id="SM00028">
    <property type="entry name" value="TPR"/>
    <property type="match status" value="4"/>
</dbReference>
<proteinExistence type="inferred from homology"/>
<keyword evidence="14" id="KW-0697">Rotamase</keyword>
<feature type="domain" description="PPIase cyclophilin-type" evidence="19">
    <location>
        <begin position="285"/>
        <end position="441"/>
    </location>
</feature>
<dbReference type="GO" id="GO:0005829">
    <property type="term" value="C:cytosol"/>
    <property type="evidence" value="ECO:0007669"/>
    <property type="project" value="TreeGrafter"/>
</dbReference>
<dbReference type="GO" id="GO:0061630">
    <property type="term" value="F:ubiquitin protein ligase activity"/>
    <property type="evidence" value="ECO:0007669"/>
    <property type="project" value="UniProtKB-EC"/>
</dbReference>
<dbReference type="InterPro" id="IPR029000">
    <property type="entry name" value="Cyclophilin-like_dom_sf"/>
</dbReference>
<evidence type="ECO:0000256" key="10">
    <source>
        <dbReference type="ARBA" id="ARBA00022679"/>
    </source>
</evidence>
<keyword evidence="21" id="KW-0675">Receptor</keyword>
<comment type="function">
    <text evidence="3">May catalyze the cis-trans isomerization of proline imidic peptide bonds in oligopeptides thereby assisting the folding of proteins. May also function as a chaperone, playing a role in intracellular transport of proteins. May also have a protein ubiquitin ligase activity acting as an E3 ubiquitin protein ligase or as a ubiquitin-ubiquitin ligase promoting elongation of ubiquitin chains on proteins.</text>
</comment>
<evidence type="ECO:0000256" key="3">
    <source>
        <dbReference type="ARBA" id="ARBA00003697"/>
    </source>
</evidence>
<dbReference type="InterPro" id="IPR019734">
    <property type="entry name" value="TPR_rpt"/>
</dbReference>
<keyword evidence="9" id="KW-0963">Cytoplasm</keyword>
<dbReference type="Proteomes" id="UP001214415">
    <property type="component" value="Chromosome 7"/>
</dbReference>
<dbReference type="PRINTS" id="PR00153">
    <property type="entry name" value="CSAPPISMRASE"/>
</dbReference>
<evidence type="ECO:0000256" key="8">
    <source>
        <dbReference type="ARBA" id="ARBA00007930"/>
    </source>
</evidence>
<evidence type="ECO:0000259" key="20">
    <source>
        <dbReference type="PROSITE" id="PS51698"/>
    </source>
</evidence>
<keyword evidence="11" id="KW-0677">Repeat</keyword>
<evidence type="ECO:0000256" key="7">
    <source>
        <dbReference type="ARBA" id="ARBA00005348"/>
    </source>
</evidence>
<feature type="compositionally biased region" description="Basic and acidic residues" evidence="18">
    <location>
        <begin position="457"/>
        <end position="467"/>
    </location>
</feature>
<evidence type="ECO:0000256" key="17">
    <source>
        <dbReference type="PROSITE-ProRule" id="PRU00339"/>
    </source>
</evidence>
<feature type="compositionally biased region" description="Polar residues" evidence="18">
    <location>
        <begin position="612"/>
        <end position="635"/>
    </location>
</feature>
<dbReference type="PROSITE" id="PS00170">
    <property type="entry name" value="CSA_PPIASE_1"/>
    <property type="match status" value="1"/>
</dbReference>
<dbReference type="SUPFAM" id="SSF48452">
    <property type="entry name" value="TPR-like"/>
    <property type="match status" value="1"/>
</dbReference>
<feature type="repeat" description="TPR" evidence="17">
    <location>
        <begin position="1029"/>
        <end position="1062"/>
    </location>
</feature>
<dbReference type="SUPFAM" id="SSF50891">
    <property type="entry name" value="Cyclophilin-like"/>
    <property type="match status" value="1"/>
</dbReference>
<comment type="catalytic activity">
    <reaction evidence="1">
        <text>S-ubiquitinyl-[E2 ubiquitin-conjugating enzyme]-L-cysteine + [acceptor protein]-L-lysine = [E2 ubiquitin-conjugating enzyme]-L-cysteine + N(6)-ubiquitinyl-[acceptor protein]-L-lysine.</text>
        <dbReference type="EC" id="2.3.2.27"/>
    </reaction>
</comment>
<dbReference type="InterPro" id="IPR013083">
    <property type="entry name" value="Znf_RING/FYVE/PHD"/>
</dbReference>
<dbReference type="EMBL" id="CP119906">
    <property type="protein sequence ID" value="WFD24575.1"/>
    <property type="molecule type" value="Genomic_DNA"/>
</dbReference>
<evidence type="ECO:0000256" key="14">
    <source>
        <dbReference type="ARBA" id="ARBA00023110"/>
    </source>
</evidence>
<dbReference type="GO" id="GO:0006457">
    <property type="term" value="P:protein folding"/>
    <property type="evidence" value="ECO:0007669"/>
    <property type="project" value="InterPro"/>
</dbReference>
<dbReference type="InterPro" id="IPR011990">
    <property type="entry name" value="TPR-like_helical_dom_sf"/>
</dbReference>
<feature type="repeat" description="TPR" evidence="17">
    <location>
        <begin position="995"/>
        <end position="1028"/>
    </location>
</feature>
<keyword evidence="13 17" id="KW-0802">TPR repeat</keyword>
<evidence type="ECO:0000256" key="5">
    <source>
        <dbReference type="ARBA" id="ARBA00004496"/>
    </source>
</evidence>
<dbReference type="PROSITE" id="PS50072">
    <property type="entry name" value="CSA_PPIASE_2"/>
    <property type="match status" value="1"/>
</dbReference>
<feature type="compositionally biased region" description="Basic and acidic residues" evidence="18">
    <location>
        <begin position="692"/>
        <end position="703"/>
    </location>
</feature>
<comment type="catalytic activity">
    <reaction evidence="2">
        <text>[protein]-peptidylproline (omega=180) = [protein]-peptidylproline (omega=0)</text>
        <dbReference type="Rhea" id="RHEA:16237"/>
        <dbReference type="Rhea" id="RHEA-COMP:10747"/>
        <dbReference type="Rhea" id="RHEA-COMP:10748"/>
        <dbReference type="ChEBI" id="CHEBI:83833"/>
        <dbReference type="ChEBI" id="CHEBI:83834"/>
        <dbReference type="EC" id="5.2.1.8"/>
    </reaction>
</comment>
<keyword evidence="12" id="KW-0833">Ubl conjugation pathway</keyword>
<comment type="subcellular location">
    <subcellularLocation>
        <location evidence="5">Cytoplasm</location>
    </subcellularLocation>
    <subcellularLocation>
        <location evidence="4">Nucleus</location>
    </subcellularLocation>
</comment>
<organism evidence="21 22">
    <name type="scientific">Malassezia equina</name>
    <dbReference type="NCBI Taxonomy" id="1381935"/>
    <lineage>
        <taxon>Eukaryota</taxon>
        <taxon>Fungi</taxon>
        <taxon>Dikarya</taxon>
        <taxon>Basidiomycota</taxon>
        <taxon>Ustilaginomycotina</taxon>
        <taxon>Malasseziomycetes</taxon>
        <taxon>Malasseziales</taxon>
        <taxon>Malasseziaceae</taxon>
        <taxon>Malassezia</taxon>
    </lineage>
</organism>
<name>A0AAF0EH82_9BASI</name>
<feature type="region of interest" description="Disordered" evidence="18">
    <location>
        <begin position="452"/>
        <end position="486"/>
    </location>
</feature>
<evidence type="ECO:0000256" key="15">
    <source>
        <dbReference type="ARBA" id="ARBA00023235"/>
    </source>
</evidence>
<feature type="compositionally biased region" description="Low complexity" evidence="18">
    <location>
        <begin position="582"/>
        <end position="596"/>
    </location>
</feature>
<evidence type="ECO:0000313" key="21">
    <source>
        <dbReference type="EMBL" id="WFD24575.1"/>
    </source>
</evidence>
<dbReference type="GO" id="GO:0003755">
    <property type="term" value="F:peptidyl-prolyl cis-trans isomerase activity"/>
    <property type="evidence" value="ECO:0007669"/>
    <property type="project" value="UniProtKB-KW"/>
</dbReference>
<dbReference type="CDD" id="cd01923">
    <property type="entry name" value="cyclophilin_RING"/>
    <property type="match status" value="1"/>
</dbReference>
<dbReference type="Gene3D" id="3.30.40.10">
    <property type="entry name" value="Zinc/RING finger domain, C3HC4 (zinc finger)"/>
    <property type="match status" value="1"/>
</dbReference>
<feature type="region of interest" description="Disordered" evidence="18">
    <location>
        <begin position="582"/>
        <end position="652"/>
    </location>
</feature>
<dbReference type="GO" id="GO:0005634">
    <property type="term" value="C:nucleus"/>
    <property type="evidence" value="ECO:0007669"/>
    <property type="project" value="UniProtKB-SubCell"/>
</dbReference>
<dbReference type="Pfam" id="PF00160">
    <property type="entry name" value="Pro_isomerase"/>
    <property type="match status" value="1"/>
</dbReference>
<feature type="domain" description="U-box" evidence="20">
    <location>
        <begin position="35"/>
        <end position="109"/>
    </location>
</feature>
<dbReference type="GO" id="GO:0005052">
    <property type="term" value="F:peroxisome matrix targeting signal-1 binding"/>
    <property type="evidence" value="ECO:0007669"/>
    <property type="project" value="TreeGrafter"/>
</dbReference>
<comment type="similarity">
    <text evidence="8">Belongs to the cyclophilin-type PPIase family. PPIL2 subfamily.</text>
</comment>
<protein>
    <submittedName>
        <fullName evidence="21">Peroxisomal membrane signal receptor PTS1</fullName>
    </submittedName>
</protein>
<evidence type="ECO:0000256" key="11">
    <source>
        <dbReference type="ARBA" id="ARBA00022737"/>
    </source>
</evidence>
<evidence type="ECO:0000256" key="12">
    <source>
        <dbReference type="ARBA" id="ARBA00022786"/>
    </source>
</evidence>
<keyword evidence="16" id="KW-0539">Nucleus</keyword>
<dbReference type="FunFam" id="2.40.100.10:FF:000014">
    <property type="entry name" value="Peptidyl-prolyl cis-trans isomerase cyp65"/>
    <property type="match status" value="1"/>
</dbReference>
<evidence type="ECO:0000259" key="19">
    <source>
        <dbReference type="PROSITE" id="PS50072"/>
    </source>
</evidence>
<reference evidence="21" key="1">
    <citation type="submission" date="2023-03" db="EMBL/GenBank/DDBJ databases">
        <title>Mating type loci evolution in Malassezia.</title>
        <authorList>
            <person name="Coelho M.A."/>
        </authorList>
    </citation>
    <scope>NUCLEOTIDE SEQUENCE</scope>
    <source>
        <strain evidence="21">CBS 12830</strain>
    </source>
</reference>
<dbReference type="AlphaFoldDB" id="A0AAF0EH82"/>
<dbReference type="GO" id="GO:0016567">
    <property type="term" value="P:protein ubiquitination"/>
    <property type="evidence" value="ECO:0007669"/>
    <property type="project" value="InterPro"/>
</dbReference>